<dbReference type="GeneID" id="54414992"/>
<dbReference type="EMBL" id="ML975180">
    <property type="protein sequence ID" value="KAF1808703.1"/>
    <property type="molecule type" value="Genomic_DNA"/>
</dbReference>
<dbReference type="RefSeq" id="XP_033530334.1">
    <property type="nucleotide sequence ID" value="XM_033674422.1"/>
</dbReference>
<reference evidence="1 3" key="1">
    <citation type="submission" date="2020-01" db="EMBL/GenBank/DDBJ databases">
        <authorList>
            <consortium name="DOE Joint Genome Institute"/>
            <person name="Haridas S."/>
            <person name="Albert R."/>
            <person name="Binder M."/>
            <person name="Bloem J."/>
            <person name="Labutti K."/>
            <person name="Salamov A."/>
            <person name="Andreopoulos B."/>
            <person name="Baker S.E."/>
            <person name="Barry K."/>
            <person name="Bills G."/>
            <person name="Bluhm B.H."/>
            <person name="Cannon C."/>
            <person name="Castanera R."/>
            <person name="Culley D.E."/>
            <person name="Daum C."/>
            <person name="Ezra D."/>
            <person name="Gonzalez J.B."/>
            <person name="Henrissat B."/>
            <person name="Kuo A."/>
            <person name="Liang C."/>
            <person name="Lipzen A."/>
            <person name="Lutzoni F."/>
            <person name="Magnuson J."/>
            <person name="Mondo S."/>
            <person name="Nolan M."/>
            <person name="Ohm R."/>
            <person name="Pangilinan J."/>
            <person name="Park H.-J."/>
            <person name="Ramirez L."/>
            <person name="Alfaro M."/>
            <person name="Sun H."/>
            <person name="Tritt A."/>
            <person name="Yoshinaga Y."/>
            <person name="Zwiers L.-H."/>
            <person name="Turgeon B.G."/>
            <person name="Goodwin S.B."/>
            <person name="Spatafora J.W."/>
            <person name="Crous P.W."/>
            <person name="Grigoriev I.V."/>
        </authorList>
    </citation>
    <scope>NUCLEOTIDE SEQUENCE</scope>
    <source>
        <strain evidence="1 3">CBS 781.70</strain>
    </source>
</reference>
<keyword evidence="2" id="KW-1185">Reference proteome</keyword>
<organism evidence="1">
    <name type="scientific">Eremomyces bilateralis CBS 781.70</name>
    <dbReference type="NCBI Taxonomy" id="1392243"/>
    <lineage>
        <taxon>Eukaryota</taxon>
        <taxon>Fungi</taxon>
        <taxon>Dikarya</taxon>
        <taxon>Ascomycota</taxon>
        <taxon>Pezizomycotina</taxon>
        <taxon>Dothideomycetes</taxon>
        <taxon>Dothideomycetes incertae sedis</taxon>
        <taxon>Eremomycetales</taxon>
        <taxon>Eremomycetaceae</taxon>
        <taxon>Eremomyces</taxon>
    </lineage>
</organism>
<gene>
    <name evidence="1 3" type="ORF">P152DRAFT_211705</name>
</gene>
<dbReference type="AlphaFoldDB" id="A0A6G1FSG0"/>
<evidence type="ECO:0000313" key="2">
    <source>
        <dbReference type="Proteomes" id="UP000504638"/>
    </source>
</evidence>
<protein>
    <submittedName>
        <fullName evidence="1 3">Uncharacterized protein</fullName>
    </submittedName>
</protein>
<evidence type="ECO:0000313" key="3">
    <source>
        <dbReference type="RefSeq" id="XP_033530334.1"/>
    </source>
</evidence>
<evidence type="ECO:0000313" key="1">
    <source>
        <dbReference type="EMBL" id="KAF1808703.1"/>
    </source>
</evidence>
<reference evidence="3" key="3">
    <citation type="submission" date="2025-04" db="UniProtKB">
        <authorList>
            <consortium name="RefSeq"/>
        </authorList>
    </citation>
    <scope>IDENTIFICATION</scope>
    <source>
        <strain evidence="3">CBS 781.70</strain>
    </source>
</reference>
<dbReference type="Proteomes" id="UP000504638">
    <property type="component" value="Unplaced"/>
</dbReference>
<sequence length="543" mass="60554">MTDAIRLASSQQWLNMVQKLAISIAGHLNRLGDRIAVLHSACSFEQSDENDGDCDLYALDHPNVPALKKILSSPAQCRRYSNNCPNDPCEHFNSAVKKVSECLAVPPRVPSSQFQAFIFSRTPMKYWSAMRRLAPSAIHVVLPPGSPCDVPHSRPSGWNIVPTCADMASLTDACGPGCTETGSRISDIMSLARAGVTLEKITDVSICARAGDGCQEQRVVGNTSLRVLRPGQVARLFMQIRVPALEHCLHSREHHRKNPADGAFHDLETLLGDIYTDVLNVEVSFRHSLFPNKSRVVIREDARVRRPDNTSFWANSDAAALSYSNSARIGRKQAIESLASLFAESYSPGKALSDIDELLIEMDYDSSPNDSMGRLRDELDYRYRVEHKLPIPELSIHERSLHSVPSYTEVLSIDSQELLRLSPSVKSVPSVGRSGSRCTIVHNISHKSSHEGSTTRLTPDRARVIWRHMRKDSRGKSPVNVKHLRRRSKDNLKSLGGANSMMLRLKRKALLNKRSIGADSLRSMAFDIAEESRFERDYAPWML</sequence>
<proteinExistence type="predicted"/>
<accession>A0A6G1FSG0</accession>
<name>A0A6G1FSG0_9PEZI</name>
<reference evidence="3" key="2">
    <citation type="submission" date="2020-04" db="EMBL/GenBank/DDBJ databases">
        <authorList>
            <consortium name="NCBI Genome Project"/>
        </authorList>
    </citation>
    <scope>NUCLEOTIDE SEQUENCE</scope>
    <source>
        <strain evidence="3">CBS 781.70</strain>
    </source>
</reference>
<dbReference type="OrthoDB" id="5596422at2759"/>